<keyword evidence="3" id="KW-0418">Kinase</keyword>
<sequence length="592" mass="69291">MQSGKQIGDFKLLEELGRGSFGCVYKCQNIFDLSYHAIKIIQFESLSNSDGIVGELLKDEISVLAKIDSPNVLKLEHYFQSRSNCYILMEYCNGGDLEKYWEREGRRLQEQKVIDIIIQVLNGLSELHKFNIIHRDIKLANILMHSDQVKIADLGFCKQLKNKDMEVTLCLGTIGTMAPEVARYDSYGLQSDIFSIGCIFYQLLFGELPFDCSEVKVYLSAIRQQKIDFQRYGVVIQNETKEVIGKMLKEDPKERLTFPQLFQYSMFTKIQNMSKVSQIAQKNVSKIEISRFYEQVYNNKKDVQIYQEGMNYLKQNEEAFKSQQQSQYVESLQRVNQINNNHQNSENVSKLAFELRATQYLSQHQQPISDSLQQLKDKETIYNTDRTYSSIHIKSQIGDSSSRQNTQIVQKYHFLYDALQFCFRTYNEINEIQFDNQSQSLIGKFMLLKRIRNESKCYLQDLEKNPQLQELKGGFLTYIQNSQFHIVLNQIKGNQKIFTNLRQEYNNELQEQATGVFSLSYCQALMELHAQIKQEINKQAEIKKKKDLVIVLLHIQKCNRFQDLCSQKIDIDEEFLNIKKKNIIDIIKKVQY</sequence>
<dbReference type="EMBL" id="CAJJDP010000159">
    <property type="protein sequence ID" value="CAD8212341.1"/>
    <property type="molecule type" value="Genomic_DNA"/>
</dbReference>
<reference evidence="6" key="1">
    <citation type="submission" date="2021-01" db="EMBL/GenBank/DDBJ databases">
        <authorList>
            <consortium name="Genoscope - CEA"/>
            <person name="William W."/>
        </authorList>
    </citation>
    <scope>NUCLEOTIDE SEQUENCE</scope>
</reference>
<dbReference type="GO" id="GO:0005776">
    <property type="term" value="C:autophagosome"/>
    <property type="evidence" value="ECO:0007669"/>
    <property type="project" value="TreeGrafter"/>
</dbReference>
<accession>A0A8S1YFF5</accession>
<evidence type="ECO:0000313" key="6">
    <source>
        <dbReference type="EMBL" id="CAD8212341.1"/>
    </source>
</evidence>
<evidence type="ECO:0000259" key="5">
    <source>
        <dbReference type="PROSITE" id="PS50011"/>
    </source>
</evidence>
<keyword evidence="7" id="KW-1185">Reference proteome</keyword>
<dbReference type="PANTHER" id="PTHR24348:SF22">
    <property type="entry name" value="NON-SPECIFIC SERINE_THREONINE PROTEIN KINASE"/>
    <property type="match status" value="1"/>
</dbReference>
<dbReference type="PANTHER" id="PTHR24348">
    <property type="entry name" value="SERINE/THREONINE-PROTEIN KINASE UNC-51-RELATED"/>
    <property type="match status" value="1"/>
</dbReference>
<keyword evidence="1" id="KW-0808">Transferase</keyword>
<organism evidence="6 7">
    <name type="scientific">Paramecium octaurelia</name>
    <dbReference type="NCBI Taxonomy" id="43137"/>
    <lineage>
        <taxon>Eukaryota</taxon>
        <taxon>Sar</taxon>
        <taxon>Alveolata</taxon>
        <taxon>Ciliophora</taxon>
        <taxon>Intramacronucleata</taxon>
        <taxon>Oligohymenophorea</taxon>
        <taxon>Peniculida</taxon>
        <taxon>Parameciidae</taxon>
        <taxon>Paramecium</taxon>
    </lineage>
</organism>
<evidence type="ECO:0000256" key="2">
    <source>
        <dbReference type="ARBA" id="ARBA00022741"/>
    </source>
</evidence>
<dbReference type="OMA" id="NCYILME"/>
<dbReference type="SMART" id="SM00220">
    <property type="entry name" value="S_TKc"/>
    <property type="match status" value="1"/>
</dbReference>
<evidence type="ECO:0000256" key="1">
    <source>
        <dbReference type="ARBA" id="ARBA00022679"/>
    </source>
</evidence>
<dbReference type="GO" id="GO:0000045">
    <property type="term" value="P:autophagosome assembly"/>
    <property type="evidence" value="ECO:0007669"/>
    <property type="project" value="TreeGrafter"/>
</dbReference>
<gene>
    <name evidence="6" type="ORF">POCTA_138.1.T1570102</name>
</gene>
<dbReference type="GO" id="GO:0004674">
    <property type="term" value="F:protein serine/threonine kinase activity"/>
    <property type="evidence" value="ECO:0007669"/>
    <property type="project" value="InterPro"/>
</dbReference>
<keyword evidence="2" id="KW-0547">Nucleotide-binding</keyword>
<dbReference type="GO" id="GO:0005524">
    <property type="term" value="F:ATP binding"/>
    <property type="evidence" value="ECO:0007669"/>
    <property type="project" value="UniProtKB-KW"/>
</dbReference>
<comment type="caution">
    <text evidence="6">The sequence shown here is derived from an EMBL/GenBank/DDBJ whole genome shotgun (WGS) entry which is preliminary data.</text>
</comment>
<evidence type="ECO:0000256" key="3">
    <source>
        <dbReference type="ARBA" id="ARBA00022777"/>
    </source>
</evidence>
<dbReference type="AlphaFoldDB" id="A0A8S1YFF5"/>
<feature type="domain" description="Protein kinase" evidence="5">
    <location>
        <begin position="10"/>
        <end position="267"/>
    </location>
</feature>
<dbReference type="Pfam" id="PF00069">
    <property type="entry name" value="Pkinase"/>
    <property type="match status" value="1"/>
</dbReference>
<evidence type="ECO:0000313" key="7">
    <source>
        <dbReference type="Proteomes" id="UP000683925"/>
    </source>
</evidence>
<dbReference type="GO" id="GO:0016020">
    <property type="term" value="C:membrane"/>
    <property type="evidence" value="ECO:0007669"/>
    <property type="project" value="TreeGrafter"/>
</dbReference>
<dbReference type="InterPro" id="IPR045269">
    <property type="entry name" value="Atg1-like"/>
</dbReference>
<dbReference type="Proteomes" id="UP000683925">
    <property type="component" value="Unassembled WGS sequence"/>
</dbReference>
<proteinExistence type="predicted"/>
<evidence type="ECO:0000256" key="4">
    <source>
        <dbReference type="ARBA" id="ARBA00022840"/>
    </source>
</evidence>
<dbReference type="PROSITE" id="PS00108">
    <property type="entry name" value="PROTEIN_KINASE_ST"/>
    <property type="match status" value="1"/>
</dbReference>
<dbReference type="InterPro" id="IPR008271">
    <property type="entry name" value="Ser/Thr_kinase_AS"/>
</dbReference>
<dbReference type="GO" id="GO:0000407">
    <property type="term" value="C:phagophore assembly site"/>
    <property type="evidence" value="ECO:0007669"/>
    <property type="project" value="TreeGrafter"/>
</dbReference>
<keyword evidence="4" id="KW-0067">ATP-binding</keyword>
<name>A0A8S1YFF5_PAROT</name>
<dbReference type="PROSITE" id="PS50011">
    <property type="entry name" value="PROTEIN_KINASE_DOM"/>
    <property type="match status" value="1"/>
</dbReference>
<dbReference type="OrthoDB" id="286672at2759"/>
<dbReference type="InterPro" id="IPR000719">
    <property type="entry name" value="Prot_kinase_dom"/>
</dbReference>
<dbReference type="GO" id="GO:0005829">
    <property type="term" value="C:cytosol"/>
    <property type="evidence" value="ECO:0007669"/>
    <property type="project" value="TreeGrafter"/>
</dbReference>
<dbReference type="GO" id="GO:0010506">
    <property type="term" value="P:regulation of autophagy"/>
    <property type="evidence" value="ECO:0007669"/>
    <property type="project" value="InterPro"/>
</dbReference>
<protein>
    <recommendedName>
        <fullName evidence="5">Protein kinase domain-containing protein</fullName>
    </recommendedName>
</protein>